<dbReference type="GO" id="GO:0005881">
    <property type="term" value="C:cytoplasmic microtubule"/>
    <property type="evidence" value="ECO:0007669"/>
    <property type="project" value="TreeGrafter"/>
</dbReference>
<evidence type="ECO:0000256" key="4">
    <source>
        <dbReference type="ARBA" id="ARBA00023212"/>
    </source>
</evidence>
<feature type="domain" description="G2 and S phase-expressed protein 1 N-terminal" evidence="6">
    <location>
        <begin position="9"/>
        <end position="151"/>
    </location>
</feature>
<feature type="region of interest" description="Disordered" evidence="5">
    <location>
        <begin position="256"/>
        <end position="281"/>
    </location>
</feature>
<feature type="region of interest" description="Disordered" evidence="5">
    <location>
        <begin position="443"/>
        <end position="485"/>
    </location>
</feature>
<dbReference type="AlphaFoldDB" id="A0A452E2R7"/>
<dbReference type="PANTHER" id="PTHR21584">
    <property type="entry name" value="DIFFERENTIAL DISPLAY AND ACTIVATED BY P53 DDA3 /G2 S PHASE EXPRESSED 1"/>
    <property type="match status" value="1"/>
</dbReference>
<comment type="subcellular location">
    <subcellularLocation>
        <location evidence="1">Cytoplasm</location>
        <location evidence="1">Cytoskeleton</location>
    </subcellularLocation>
</comment>
<dbReference type="Proteomes" id="UP000291000">
    <property type="component" value="Chromosome 25"/>
</dbReference>
<dbReference type="Pfam" id="PF15259">
    <property type="entry name" value="GTSE1_N"/>
    <property type="match status" value="1"/>
</dbReference>
<dbReference type="GO" id="GO:0008017">
    <property type="term" value="F:microtubule binding"/>
    <property type="evidence" value="ECO:0007669"/>
    <property type="project" value="TreeGrafter"/>
</dbReference>
<dbReference type="Ensembl" id="ENSCHIT00000014010.1">
    <property type="protein sequence ID" value="ENSCHIP00000006295.1"/>
    <property type="gene ID" value="ENSCHIG00000010168.1"/>
</dbReference>
<dbReference type="STRING" id="9925.ENSCHIP00000006295"/>
<proteinExistence type="predicted"/>
<evidence type="ECO:0000313" key="8">
    <source>
        <dbReference type="Proteomes" id="UP000291000"/>
    </source>
</evidence>
<feature type="region of interest" description="Disordered" evidence="5">
    <location>
        <begin position="164"/>
        <end position="237"/>
    </location>
</feature>
<evidence type="ECO:0000259" key="6">
    <source>
        <dbReference type="Pfam" id="PF15259"/>
    </source>
</evidence>
<keyword evidence="4" id="KW-0206">Cytoskeleton</keyword>
<evidence type="ECO:0000256" key="3">
    <source>
        <dbReference type="ARBA" id="ARBA00022553"/>
    </source>
</evidence>
<reference evidence="7 8" key="1">
    <citation type="submission" date="2016-04" db="EMBL/GenBank/DDBJ databases">
        <title>Polished mammalian reference genomes with single-molecule sequencing and chromosome conformation capture applied to the Capra hircus genome.</title>
        <authorList>
            <person name="Bickhart D.M."/>
            <person name="Koren S."/>
            <person name="Rosen B."/>
            <person name="Hastie A."/>
            <person name="Liachko I."/>
            <person name="Sullivan S.T."/>
            <person name="Burton J."/>
            <person name="Sayre B.L."/>
            <person name="Huson H.J."/>
            <person name="Lee J."/>
            <person name="Lam E."/>
            <person name="Kelley C.M."/>
            <person name="Hutchison J.L."/>
            <person name="Zhou Y."/>
            <person name="Sun J."/>
            <person name="Crisa A."/>
            <person name="Schwartz J.C."/>
            <person name="Hammond J.A."/>
            <person name="Schroeder S.G."/>
            <person name="Liu G.E."/>
            <person name="Dunham M."/>
            <person name="Shendure J."/>
            <person name="Sonstegard T.S."/>
            <person name="Phillippy A.M."/>
            <person name="Van Tassell C.P."/>
            <person name="Smith T.P."/>
        </authorList>
    </citation>
    <scope>NUCLEOTIDE SEQUENCE [LARGE SCALE GENOMIC DNA]</scope>
</reference>
<feature type="compositionally biased region" description="Basic and acidic residues" evidence="5">
    <location>
        <begin position="328"/>
        <end position="343"/>
    </location>
</feature>
<keyword evidence="8" id="KW-1185">Reference proteome</keyword>
<accession>A0A452E2R7</accession>
<evidence type="ECO:0000256" key="2">
    <source>
        <dbReference type="ARBA" id="ARBA00022490"/>
    </source>
</evidence>
<organism evidence="7 8">
    <name type="scientific">Capra hircus</name>
    <name type="common">Goat</name>
    <dbReference type="NCBI Taxonomy" id="9925"/>
    <lineage>
        <taxon>Eukaryota</taxon>
        <taxon>Metazoa</taxon>
        <taxon>Chordata</taxon>
        <taxon>Craniata</taxon>
        <taxon>Vertebrata</taxon>
        <taxon>Euteleostomi</taxon>
        <taxon>Mammalia</taxon>
        <taxon>Eutheria</taxon>
        <taxon>Laurasiatheria</taxon>
        <taxon>Artiodactyla</taxon>
        <taxon>Ruminantia</taxon>
        <taxon>Pecora</taxon>
        <taxon>Bovidae</taxon>
        <taxon>Caprinae</taxon>
        <taxon>Capra</taxon>
    </lineage>
</organism>
<feature type="compositionally biased region" description="Polar residues" evidence="5">
    <location>
        <begin position="367"/>
        <end position="377"/>
    </location>
</feature>
<keyword evidence="2" id="KW-0963">Cytoplasm</keyword>
<feature type="region of interest" description="Disordered" evidence="5">
    <location>
        <begin position="309"/>
        <end position="383"/>
    </location>
</feature>
<reference evidence="7" key="2">
    <citation type="submission" date="2025-08" db="UniProtKB">
        <authorList>
            <consortium name="Ensembl"/>
        </authorList>
    </citation>
    <scope>IDENTIFICATION</scope>
</reference>
<name>A0A452E2R7_CAPHI</name>
<feature type="compositionally biased region" description="Basic and acidic residues" evidence="5">
    <location>
        <begin position="268"/>
        <end position="278"/>
    </location>
</feature>
<dbReference type="EMBL" id="LWLT01000031">
    <property type="status" value="NOT_ANNOTATED_CDS"/>
    <property type="molecule type" value="Genomic_DNA"/>
</dbReference>
<evidence type="ECO:0000313" key="7">
    <source>
        <dbReference type="Ensembl" id="ENSCHIP00000006295.1"/>
    </source>
</evidence>
<keyword evidence="3" id="KW-0597">Phosphoprotein</keyword>
<protein>
    <recommendedName>
        <fullName evidence="6">G2 and S phase-expressed protein 1 N-terminal domain-containing protein</fullName>
    </recommendedName>
</protein>
<dbReference type="InterPro" id="IPR032768">
    <property type="entry name" value="GTSE1_N"/>
</dbReference>
<evidence type="ECO:0000256" key="5">
    <source>
        <dbReference type="SAM" id="MobiDB-lite"/>
    </source>
</evidence>
<dbReference type="PANTHER" id="PTHR21584:SF10">
    <property type="entry name" value="G2 AND S PHASE-EXPRESSED PROTEIN 1"/>
    <property type="match status" value="1"/>
</dbReference>
<dbReference type="GeneTree" id="ENSGT00940000154189"/>
<dbReference type="InterPro" id="IPR026657">
    <property type="entry name" value="DDA3/GTSE-1"/>
</dbReference>
<evidence type="ECO:0000256" key="1">
    <source>
        <dbReference type="ARBA" id="ARBA00004245"/>
    </source>
</evidence>
<sequence length="485" mass="52399">MEAPKKEDILLLADEKFDFNLSLSSSSANEDDEVFFGPTGHKERCIAASLDLNNQLPEEPPLPASERHFTGSLLTGEKFVEVYTEAHLLAFQIQSNGRTKAAQAAQSKDPGRQEVEGFIQESKLKINLFDRENKVKKSPKSLKRETYCLSDDLWRASLLRGTHPASCSCPDQPGPPPTSCPSLPAEPSAAQDKTGSTRRRDSCLNSKTKAVATPMNQFKIPRFSTGEPPAGTMPKSCRAQWPQSCTLVGSVAHSTPVRWSSSHAEPCQQREDPHEHEVPVGPAHACRPLALQPLATPTVARLLASPLPASARQLSSEPQKKFTVRTAPAREGDSQPASRHPDLSLDGSCSPSAVPQALDFSPEKSDSTFSQSITTEEQPPEATALSEALLMDLKLDQLSLAGEAVATALDGRPLTDFYRSPEAAVAPRSETGPLVDLLTNTPEANRKAVAKPPDKVGQLTDLASPLIPLSPEADKENMESPLLKF</sequence>
<reference evidence="7" key="3">
    <citation type="submission" date="2025-09" db="UniProtKB">
        <authorList>
            <consortium name="Ensembl"/>
        </authorList>
    </citation>
    <scope>IDENTIFICATION</scope>
</reference>